<evidence type="ECO:0000256" key="8">
    <source>
        <dbReference type="SAM" id="Phobius"/>
    </source>
</evidence>
<organism evidence="10 11">
    <name type="scientific">Elliptochloris bilobata</name>
    <dbReference type="NCBI Taxonomy" id="381761"/>
    <lineage>
        <taxon>Eukaryota</taxon>
        <taxon>Viridiplantae</taxon>
        <taxon>Chlorophyta</taxon>
        <taxon>core chlorophytes</taxon>
        <taxon>Trebouxiophyceae</taxon>
        <taxon>Trebouxiophyceae incertae sedis</taxon>
        <taxon>Elliptochloris clade</taxon>
        <taxon>Elliptochloris</taxon>
    </lineage>
</organism>
<comment type="subcellular location">
    <subcellularLocation>
        <location evidence="1">Membrane</location>
    </subcellularLocation>
</comment>
<evidence type="ECO:0000256" key="5">
    <source>
        <dbReference type="ARBA" id="ARBA00022989"/>
    </source>
</evidence>
<keyword evidence="3 8" id="KW-0812">Transmembrane</keyword>
<evidence type="ECO:0000256" key="6">
    <source>
        <dbReference type="ARBA" id="ARBA00023136"/>
    </source>
</evidence>
<keyword evidence="2" id="KW-0813">Transport</keyword>
<sequence length="523" mass="57849">MDKTGAPMQKMEVEGKQPQPDYGAGLNKRGDSAHQDVESHLVRKSLVDAKGYVRDEREQYDDDGHVQRTGTFWTAASHIITAVIGSGVLSLAWAVMYLGWVAGPLLLIAFAIITWYYSVMLVDAYRYPNVDGPTRNYTYIEAVRRYLGKPYEVCCGLVQYINMFGTGIGYTVTGAISIVAIQRGNCLRATGADPSGTECTYTNNYMIIFFGGLQLILSQIQDFDRLWWLSVLAAVMSFTYSFIGLGLSIAKTAEWKDGHSTGTVDGIQVPGDTTWSDKGWNITVALGSIAFAYSYSYILLEMTDTVKYPENKPMRKAVGVSVAVTTFFYIAVGVFGYAAFGNNNPGTPGNLLAGGGFINPYWLIDLANAAIFIHLLGELPVWTQPLFSFVEQRIFMNFPNAMWMQKDLASFYVPGLGLFRINVFRLLWRSLYVALTTLLAALLPFFNDIVGLLGAVGFWPLTIFFPTQIYMVQNGIQRWSFHWAYLQAISMFCLVVSIAAAVGSVKGIITDAANYAPFQSVQG</sequence>
<dbReference type="Pfam" id="PF01490">
    <property type="entry name" value="Aa_trans"/>
    <property type="match status" value="1"/>
</dbReference>
<feature type="region of interest" description="Disordered" evidence="7">
    <location>
        <begin position="1"/>
        <end position="37"/>
    </location>
</feature>
<evidence type="ECO:0000313" key="11">
    <source>
        <dbReference type="Proteomes" id="UP001445335"/>
    </source>
</evidence>
<dbReference type="GO" id="GO:0006865">
    <property type="term" value="P:amino acid transport"/>
    <property type="evidence" value="ECO:0007669"/>
    <property type="project" value="UniProtKB-KW"/>
</dbReference>
<dbReference type="AlphaFoldDB" id="A0AAW1QNH6"/>
<reference evidence="10 11" key="1">
    <citation type="journal article" date="2024" name="Nat. Commun.">
        <title>Phylogenomics reveals the evolutionary origins of lichenization in chlorophyte algae.</title>
        <authorList>
            <person name="Puginier C."/>
            <person name="Libourel C."/>
            <person name="Otte J."/>
            <person name="Skaloud P."/>
            <person name="Haon M."/>
            <person name="Grisel S."/>
            <person name="Petersen M."/>
            <person name="Berrin J.G."/>
            <person name="Delaux P.M."/>
            <person name="Dal Grande F."/>
            <person name="Keller J."/>
        </authorList>
    </citation>
    <scope>NUCLEOTIDE SEQUENCE [LARGE SCALE GENOMIC DNA]</scope>
    <source>
        <strain evidence="10 11">SAG 245.80</strain>
    </source>
</reference>
<evidence type="ECO:0000256" key="1">
    <source>
        <dbReference type="ARBA" id="ARBA00004370"/>
    </source>
</evidence>
<feature type="transmembrane region" description="Helical" evidence="8">
    <location>
        <begin position="97"/>
        <end position="117"/>
    </location>
</feature>
<feature type="transmembrane region" description="Helical" evidence="8">
    <location>
        <begin position="226"/>
        <end position="250"/>
    </location>
</feature>
<dbReference type="InterPro" id="IPR013057">
    <property type="entry name" value="AA_transpt_TM"/>
</dbReference>
<proteinExistence type="predicted"/>
<dbReference type="Proteomes" id="UP001445335">
    <property type="component" value="Unassembled WGS sequence"/>
</dbReference>
<feature type="transmembrane region" description="Helical" evidence="8">
    <location>
        <begin position="320"/>
        <end position="340"/>
    </location>
</feature>
<evidence type="ECO:0000256" key="4">
    <source>
        <dbReference type="ARBA" id="ARBA00022970"/>
    </source>
</evidence>
<protein>
    <recommendedName>
        <fullName evidence="9">Amino acid transporter transmembrane domain-containing protein</fullName>
    </recommendedName>
</protein>
<accession>A0AAW1QNH6</accession>
<feature type="transmembrane region" description="Helical" evidence="8">
    <location>
        <begin position="280"/>
        <end position="300"/>
    </location>
</feature>
<evidence type="ECO:0000256" key="3">
    <source>
        <dbReference type="ARBA" id="ARBA00022692"/>
    </source>
</evidence>
<gene>
    <name evidence="10" type="ORF">WJX81_004074</name>
</gene>
<feature type="transmembrane region" description="Helical" evidence="8">
    <location>
        <begin position="484"/>
        <end position="509"/>
    </location>
</feature>
<evidence type="ECO:0000256" key="2">
    <source>
        <dbReference type="ARBA" id="ARBA00022448"/>
    </source>
</evidence>
<keyword evidence="6 8" id="KW-0472">Membrane</keyword>
<feature type="transmembrane region" description="Helical" evidence="8">
    <location>
        <begin position="426"/>
        <end position="446"/>
    </location>
</feature>
<comment type="caution">
    <text evidence="10">The sequence shown here is derived from an EMBL/GenBank/DDBJ whole genome shotgun (WGS) entry which is preliminary data.</text>
</comment>
<evidence type="ECO:0000313" key="10">
    <source>
        <dbReference type="EMBL" id="KAK9823051.1"/>
    </source>
</evidence>
<keyword evidence="4" id="KW-0029">Amino-acid transport</keyword>
<feature type="compositionally biased region" description="Basic and acidic residues" evidence="7">
    <location>
        <begin position="28"/>
        <end position="37"/>
    </location>
</feature>
<feature type="transmembrane region" description="Helical" evidence="8">
    <location>
        <begin position="452"/>
        <end position="472"/>
    </location>
</feature>
<dbReference type="PANTHER" id="PTHR48017">
    <property type="entry name" value="OS05G0424000 PROTEIN-RELATED"/>
    <property type="match status" value="1"/>
</dbReference>
<keyword evidence="5 8" id="KW-1133">Transmembrane helix</keyword>
<keyword evidence="11" id="KW-1185">Reference proteome</keyword>
<evidence type="ECO:0000259" key="9">
    <source>
        <dbReference type="Pfam" id="PF01490"/>
    </source>
</evidence>
<dbReference type="EMBL" id="JALJOU010000080">
    <property type="protein sequence ID" value="KAK9823051.1"/>
    <property type="molecule type" value="Genomic_DNA"/>
</dbReference>
<feature type="transmembrane region" description="Helical" evidence="8">
    <location>
        <begin position="360"/>
        <end position="377"/>
    </location>
</feature>
<dbReference type="GO" id="GO:0016020">
    <property type="term" value="C:membrane"/>
    <property type="evidence" value="ECO:0007669"/>
    <property type="project" value="UniProtKB-SubCell"/>
</dbReference>
<feature type="transmembrane region" description="Helical" evidence="8">
    <location>
        <begin position="72"/>
        <end position="91"/>
    </location>
</feature>
<name>A0AAW1QNH6_9CHLO</name>
<feature type="domain" description="Amino acid transporter transmembrane" evidence="9">
    <location>
        <begin position="68"/>
        <end position="509"/>
    </location>
</feature>
<evidence type="ECO:0000256" key="7">
    <source>
        <dbReference type="SAM" id="MobiDB-lite"/>
    </source>
</evidence>